<dbReference type="EMBL" id="JAYMYQ010000007">
    <property type="protein sequence ID" value="KAK7320805.1"/>
    <property type="molecule type" value="Genomic_DNA"/>
</dbReference>
<name>A0AAN9KNA2_CANGL</name>
<accession>A0AAN9KNA2</accession>
<proteinExistence type="predicted"/>
<comment type="caution">
    <text evidence="1">The sequence shown here is derived from an EMBL/GenBank/DDBJ whole genome shotgun (WGS) entry which is preliminary data.</text>
</comment>
<evidence type="ECO:0000313" key="1">
    <source>
        <dbReference type="EMBL" id="KAK7320805.1"/>
    </source>
</evidence>
<protein>
    <submittedName>
        <fullName evidence="1">Uncharacterized protein</fullName>
    </submittedName>
</protein>
<sequence length="124" mass="13484">MGSKPTASPSFPLNLYRIYAKHAIEIILSHDLLARAHKLVTLVSCLNSTYDFAADLALTFIFALAQRDLHSRGMIIVPESGHVKVIREECWVNVSKLVGTTVGANLQVPNHDVNGKLLGSCSVS</sequence>
<dbReference type="AlphaFoldDB" id="A0AAN9KNA2"/>
<gene>
    <name evidence="1" type="ORF">VNO77_30623</name>
</gene>
<dbReference type="Proteomes" id="UP001367508">
    <property type="component" value="Unassembled WGS sequence"/>
</dbReference>
<organism evidence="1 2">
    <name type="scientific">Canavalia gladiata</name>
    <name type="common">Sword bean</name>
    <name type="synonym">Dolichos gladiatus</name>
    <dbReference type="NCBI Taxonomy" id="3824"/>
    <lineage>
        <taxon>Eukaryota</taxon>
        <taxon>Viridiplantae</taxon>
        <taxon>Streptophyta</taxon>
        <taxon>Embryophyta</taxon>
        <taxon>Tracheophyta</taxon>
        <taxon>Spermatophyta</taxon>
        <taxon>Magnoliopsida</taxon>
        <taxon>eudicotyledons</taxon>
        <taxon>Gunneridae</taxon>
        <taxon>Pentapetalae</taxon>
        <taxon>rosids</taxon>
        <taxon>fabids</taxon>
        <taxon>Fabales</taxon>
        <taxon>Fabaceae</taxon>
        <taxon>Papilionoideae</taxon>
        <taxon>50 kb inversion clade</taxon>
        <taxon>NPAAA clade</taxon>
        <taxon>indigoferoid/millettioid clade</taxon>
        <taxon>Phaseoleae</taxon>
        <taxon>Canavalia</taxon>
    </lineage>
</organism>
<keyword evidence="2" id="KW-1185">Reference proteome</keyword>
<reference evidence="1 2" key="1">
    <citation type="submission" date="2024-01" db="EMBL/GenBank/DDBJ databases">
        <title>The genomes of 5 underutilized Papilionoideae crops provide insights into root nodulation and disease resistanc.</title>
        <authorList>
            <person name="Jiang F."/>
        </authorList>
    </citation>
    <scope>NUCLEOTIDE SEQUENCE [LARGE SCALE GENOMIC DNA]</scope>
    <source>
        <strain evidence="1">LVBAO_FW01</strain>
        <tissue evidence="1">Leaves</tissue>
    </source>
</reference>
<evidence type="ECO:0000313" key="2">
    <source>
        <dbReference type="Proteomes" id="UP001367508"/>
    </source>
</evidence>